<feature type="compositionally biased region" description="Low complexity" evidence="9">
    <location>
        <begin position="52"/>
        <end position="72"/>
    </location>
</feature>
<dbReference type="FunFam" id="3.40.50.300:FF:002048">
    <property type="entry name" value="Septin 6"/>
    <property type="match status" value="1"/>
</dbReference>
<protein>
    <recommendedName>
        <fullName evidence="7">Septin</fullName>
    </recommendedName>
</protein>
<feature type="compositionally biased region" description="Low complexity" evidence="9">
    <location>
        <begin position="20"/>
        <end position="30"/>
    </location>
</feature>
<evidence type="ECO:0000256" key="9">
    <source>
        <dbReference type="SAM" id="MobiDB-lite"/>
    </source>
</evidence>
<gene>
    <name evidence="11" type="ORF">MENT_LOCUS29539</name>
</gene>
<keyword evidence="3 8" id="KW-0547">Nucleotide-binding</keyword>
<dbReference type="GO" id="GO:0005525">
    <property type="term" value="F:GTP binding"/>
    <property type="evidence" value="ECO:0007669"/>
    <property type="project" value="UniProtKB-UniRule"/>
</dbReference>
<dbReference type="Gene3D" id="3.40.50.300">
    <property type="entry name" value="P-loop containing nucleotide triphosphate hydrolases"/>
    <property type="match status" value="1"/>
</dbReference>
<feature type="domain" description="Septin-type G" evidence="10">
    <location>
        <begin position="99"/>
        <end position="366"/>
    </location>
</feature>
<dbReference type="CDD" id="cd01850">
    <property type="entry name" value="CDC_Septin"/>
    <property type="match status" value="1"/>
</dbReference>
<evidence type="ECO:0000313" key="11">
    <source>
        <dbReference type="EMBL" id="CAD2177650.1"/>
    </source>
</evidence>
<dbReference type="PROSITE" id="PS51719">
    <property type="entry name" value="G_SEPTIN"/>
    <property type="match status" value="1"/>
</dbReference>
<dbReference type="InterPro" id="IPR030379">
    <property type="entry name" value="G_SEPTIN_dom"/>
</dbReference>
<dbReference type="Proteomes" id="UP000580250">
    <property type="component" value="Unassembled WGS sequence"/>
</dbReference>
<evidence type="ECO:0000256" key="1">
    <source>
        <dbReference type="ARBA" id="ARBA00004245"/>
    </source>
</evidence>
<keyword evidence="2" id="KW-0963">Cytoplasm</keyword>
<feature type="compositionally biased region" description="Polar residues" evidence="9">
    <location>
        <begin position="35"/>
        <end position="51"/>
    </location>
</feature>
<dbReference type="PIRSF" id="PIRSF006698">
    <property type="entry name" value="Septin"/>
    <property type="match status" value="1"/>
</dbReference>
<comment type="caution">
    <text evidence="11">The sequence shown here is derived from an EMBL/GenBank/DDBJ whole genome shotgun (WGS) entry which is preliminary data.</text>
</comment>
<evidence type="ECO:0000313" key="12">
    <source>
        <dbReference type="Proteomes" id="UP000580250"/>
    </source>
</evidence>
<dbReference type="SUPFAM" id="SSF52540">
    <property type="entry name" value="P-loop containing nucleoside triphosphate hydrolases"/>
    <property type="match status" value="1"/>
</dbReference>
<reference evidence="11 12" key="1">
    <citation type="submission" date="2020-08" db="EMBL/GenBank/DDBJ databases">
        <authorList>
            <person name="Koutsovoulos G."/>
            <person name="Danchin GJ E."/>
        </authorList>
    </citation>
    <scope>NUCLEOTIDE SEQUENCE [LARGE SCALE GENOMIC DNA]</scope>
</reference>
<dbReference type="EMBL" id="CAJEWN010000302">
    <property type="protein sequence ID" value="CAD2177650.1"/>
    <property type="molecule type" value="Genomic_DNA"/>
</dbReference>
<evidence type="ECO:0000256" key="2">
    <source>
        <dbReference type="ARBA" id="ARBA00022490"/>
    </source>
</evidence>
<evidence type="ECO:0000256" key="8">
    <source>
        <dbReference type="RuleBase" id="RU004560"/>
    </source>
</evidence>
<evidence type="ECO:0000256" key="4">
    <source>
        <dbReference type="ARBA" id="ARBA00023054"/>
    </source>
</evidence>
<comment type="subcellular location">
    <subcellularLocation>
        <location evidence="1">Cytoplasm</location>
        <location evidence="1">Cytoskeleton</location>
    </subcellularLocation>
</comment>
<dbReference type="GO" id="GO:0005856">
    <property type="term" value="C:cytoskeleton"/>
    <property type="evidence" value="ECO:0007669"/>
    <property type="project" value="UniProtKB-SubCell"/>
</dbReference>
<keyword evidence="5 8" id="KW-0342">GTP-binding</keyword>
<comment type="similarity">
    <text evidence="7 8">Belongs to the TRAFAC class TrmE-Era-EngA-EngB-Septin-like GTPase superfamily. Septin GTPase family.</text>
</comment>
<feature type="region of interest" description="Disordered" evidence="9">
    <location>
        <begin position="1"/>
        <end position="72"/>
    </location>
</feature>
<evidence type="ECO:0000259" key="10">
    <source>
        <dbReference type="PROSITE" id="PS51719"/>
    </source>
</evidence>
<proteinExistence type="inferred from homology"/>
<dbReference type="AlphaFoldDB" id="A0A6V7VRS7"/>
<dbReference type="Pfam" id="PF00735">
    <property type="entry name" value="Septin"/>
    <property type="match status" value="1"/>
</dbReference>
<sequence>MSLVHADSVIRPTKPPNVPSPKASHAPKAPLIQPITLSSSTTVTEKQQQKTSNAANNSNNRGLNGDANANNNAEPELKLTGFVGFDSLPYQFVRRCQQNGFQFNLLCVGETGIGKTTLVESLFNMKMEFAPCDHELNTVELRTRVLDVAEGGVRVKLRVVETAGFGDQLDKEKSARVIVDYINSQFEGYLKEELKVKRNLTKFDDTRIHACLYLISPTGHGLKALDLLTLGELSKRVNVIPLIAKADTACKDELVRFKQKIISELKAHKIEIFQFPIEDETVRKENSALNALLPFAIVGSVDFVTKEDGRVVRARRYPWGMVEVENEEHCDFVRLREAILRTNQDSLREQTHNVLYERYRRERLRQMKMSDGDAGPKMMEAFAQRQKELLEEFQKSEEQHQKEFLLKVNKKEAELKHHEDMLNIRHNEIDSAYQHDLKMVEAQINSLLEEKAKLESKGKKRLK</sequence>
<keyword evidence="4" id="KW-0175">Coiled coil</keyword>
<dbReference type="InterPro" id="IPR016491">
    <property type="entry name" value="Septin"/>
</dbReference>
<evidence type="ECO:0000256" key="3">
    <source>
        <dbReference type="ARBA" id="ARBA00022741"/>
    </source>
</evidence>
<evidence type="ECO:0000256" key="7">
    <source>
        <dbReference type="PIRNR" id="PIRNR006698"/>
    </source>
</evidence>
<organism evidence="11 12">
    <name type="scientific">Meloidogyne enterolobii</name>
    <name type="common">Root-knot nematode worm</name>
    <name type="synonym">Meloidogyne mayaguensis</name>
    <dbReference type="NCBI Taxonomy" id="390850"/>
    <lineage>
        <taxon>Eukaryota</taxon>
        <taxon>Metazoa</taxon>
        <taxon>Ecdysozoa</taxon>
        <taxon>Nematoda</taxon>
        <taxon>Chromadorea</taxon>
        <taxon>Rhabditida</taxon>
        <taxon>Tylenchina</taxon>
        <taxon>Tylenchomorpha</taxon>
        <taxon>Tylenchoidea</taxon>
        <taxon>Meloidogynidae</taxon>
        <taxon>Meloidogyninae</taxon>
        <taxon>Meloidogyne</taxon>
    </lineage>
</organism>
<evidence type="ECO:0000256" key="5">
    <source>
        <dbReference type="ARBA" id="ARBA00023134"/>
    </source>
</evidence>
<accession>A0A6V7VRS7</accession>
<dbReference type="InterPro" id="IPR027417">
    <property type="entry name" value="P-loop_NTPase"/>
</dbReference>
<keyword evidence="6" id="KW-0206">Cytoskeleton</keyword>
<dbReference type="OrthoDB" id="416553at2759"/>
<name>A0A6V7VRS7_MELEN</name>
<evidence type="ECO:0000256" key="6">
    <source>
        <dbReference type="ARBA" id="ARBA00023212"/>
    </source>
</evidence>
<dbReference type="PANTHER" id="PTHR18884">
    <property type="entry name" value="SEPTIN"/>
    <property type="match status" value="1"/>
</dbReference>